<dbReference type="InterPro" id="IPR036366">
    <property type="entry name" value="PGBDSf"/>
</dbReference>
<protein>
    <submittedName>
        <fullName evidence="3">Cell wall hydrolase SleB</fullName>
    </submittedName>
</protein>
<dbReference type="Gene3D" id="6.20.240.60">
    <property type="match status" value="1"/>
</dbReference>
<dbReference type="InterPro" id="IPR042047">
    <property type="entry name" value="SleB_dom1"/>
</dbReference>
<dbReference type="InterPro" id="IPR002477">
    <property type="entry name" value="Peptidoglycan-bd-like"/>
</dbReference>
<evidence type="ECO:0000313" key="3">
    <source>
        <dbReference type="EMBL" id="ACL69345.1"/>
    </source>
</evidence>
<feature type="domain" description="Peptidoglycan binding-like" evidence="1">
    <location>
        <begin position="45"/>
        <end position="100"/>
    </location>
</feature>
<evidence type="ECO:0000313" key="4">
    <source>
        <dbReference type="Proteomes" id="UP000000719"/>
    </source>
</evidence>
<dbReference type="EMBL" id="CP001098">
    <property type="protein sequence ID" value="ACL69345.1"/>
    <property type="molecule type" value="Genomic_DNA"/>
</dbReference>
<dbReference type="OrthoDB" id="9785345at2"/>
<gene>
    <name evidence="3" type="ordered locus">Hore_05880</name>
</gene>
<dbReference type="Pfam" id="PF01471">
    <property type="entry name" value="PG_binding_1"/>
    <property type="match status" value="1"/>
</dbReference>
<dbReference type="KEGG" id="hor:Hore_05880"/>
<dbReference type="InterPro" id="IPR011105">
    <property type="entry name" value="Cell_wall_hydrolase_SleB"/>
</dbReference>
<dbReference type="STRING" id="373903.Hore_05880"/>
<dbReference type="AlphaFoldDB" id="B8D2B8"/>
<dbReference type="eggNOG" id="COG3773">
    <property type="taxonomic scope" value="Bacteria"/>
</dbReference>
<accession>B8D2B8</accession>
<proteinExistence type="predicted"/>
<dbReference type="Gene3D" id="1.10.101.10">
    <property type="entry name" value="PGBD-like superfamily/PGBD"/>
    <property type="match status" value="1"/>
</dbReference>
<evidence type="ECO:0000259" key="1">
    <source>
        <dbReference type="Pfam" id="PF01471"/>
    </source>
</evidence>
<keyword evidence="3" id="KW-0378">Hydrolase</keyword>
<dbReference type="Pfam" id="PF07486">
    <property type="entry name" value="Hydrolase_2"/>
    <property type="match status" value="1"/>
</dbReference>
<feature type="domain" description="Cell wall hydrolase SleB" evidence="2">
    <location>
        <begin position="129"/>
        <end position="227"/>
    </location>
</feature>
<evidence type="ECO:0000259" key="2">
    <source>
        <dbReference type="Pfam" id="PF07486"/>
    </source>
</evidence>
<keyword evidence="4" id="KW-1185">Reference proteome</keyword>
<reference evidence="3 4" key="1">
    <citation type="journal article" date="2009" name="PLoS ONE">
        <title>Genome analysis of the anaerobic thermohalophilic bacterium Halothermothrix orenii.</title>
        <authorList>
            <person name="Mavromatis K."/>
            <person name="Ivanova N."/>
            <person name="Anderson I."/>
            <person name="Lykidis A."/>
            <person name="Hooper S.D."/>
            <person name="Sun H."/>
            <person name="Kunin V."/>
            <person name="Lapidus A."/>
            <person name="Hugenholtz P."/>
            <person name="Patel B."/>
            <person name="Kyrpides N.C."/>
        </authorList>
    </citation>
    <scope>NUCLEOTIDE SEQUENCE [LARGE SCALE GENOMIC DNA]</scope>
    <source>
        <strain evidence="4">H 168 / OCM 544 / DSM 9562</strain>
    </source>
</reference>
<dbReference type="HOGENOM" id="CLU_053345_0_0_9"/>
<dbReference type="Gene3D" id="1.10.10.2520">
    <property type="entry name" value="Cell wall hydrolase SleB, domain 1"/>
    <property type="match status" value="1"/>
</dbReference>
<dbReference type="RefSeq" id="WP_012635533.1">
    <property type="nucleotide sequence ID" value="NC_011899.1"/>
</dbReference>
<name>B8D2B8_HALOH</name>
<sequence>MKEKMATVILILLFVTVFILDFHKVEASGYYMELGTRILKKGDEGPDVAILQRKLKELNLYRGKIDGIFGPGTEKAVKLFQEKNKLKVDGIVGPGTYSKLPKGNLLSRMDISRDDILLLARIIHGEARGESFKGKVAVGAVILNRVASRKFPDTIREVILQKGQFSCLLDGQANLYPSAESIEAAKAALLGYDPTYGSMFFYNPDVATNTRWISTRPVMTRIGDHVFLK</sequence>
<dbReference type="Proteomes" id="UP000000719">
    <property type="component" value="Chromosome"/>
</dbReference>
<dbReference type="InterPro" id="IPR036365">
    <property type="entry name" value="PGBD-like_sf"/>
</dbReference>
<dbReference type="eggNOG" id="COG3409">
    <property type="taxonomic scope" value="Bacteria"/>
</dbReference>
<dbReference type="SUPFAM" id="SSF47090">
    <property type="entry name" value="PGBD-like"/>
    <property type="match status" value="1"/>
</dbReference>
<organism evidence="3 4">
    <name type="scientific">Halothermothrix orenii (strain H 168 / OCM 544 / DSM 9562)</name>
    <dbReference type="NCBI Taxonomy" id="373903"/>
    <lineage>
        <taxon>Bacteria</taxon>
        <taxon>Bacillati</taxon>
        <taxon>Bacillota</taxon>
        <taxon>Clostridia</taxon>
        <taxon>Halanaerobiales</taxon>
        <taxon>Halothermotrichaceae</taxon>
        <taxon>Halothermothrix</taxon>
    </lineage>
</organism>
<dbReference type="GO" id="GO:0016787">
    <property type="term" value="F:hydrolase activity"/>
    <property type="evidence" value="ECO:0007669"/>
    <property type="project" value="UniProtKB-KW"/>
</dbReference>